<feature type="domain" description="YjeF C-terminal" evidence="20">
    <location>
        <begin position="221"/>
        <end position="488"/>
    </location>
</feature>
<keyword evidence="6 17" id="KW-0547">Nucleotide-binding</keyword>
<dbReference type="Pfam" id="PF01256">
    <property type="entry name" value="Carb_kinase"/>
    <property type="match status" value="1"/>
</dbReference>
<sequence>MQTLPENLYQTAQIRELEARAGTLADISTAELMQRAGQAVFTEVQQRWPQQRRLAVFCGAGNNAGDGYVAARLALQAGFQVSVHAVSPVAALQGLALNAYQAYQQANGQLAEPDAPLAEDTLIIDALLGTGLNRPLTQAYADAILQINSAACPVLAVDIPSGLHADTGQIMGSAVQASVTLSFIALKPGLFTGQAADCCGDIVCADLGVPSAAFTDVLVAAKLLKKAGFSPRRPSAHKGQFGHVLLIGGNHGYSGAIRLAAEAALRSGAGLVSLATRASHADLIPLTRPEIMSHGVETIAELSVLLNKASVIGIGPGLAQDDWALAMFNLAINVGKPLVVDADALNILAKHPQQRDNWILTPHPGEAARLLNTTTAAIGAERYQAVTSLQQRYGGVCVLKGAGSLIRDAEQTSVGTTGNPGMAGGGMGDVLTGICTAFLAQGLSISKAAQQAVYIHGQAADISAAKYGQRGMLASDLFAELRTCVNTGD</sequence>
<evidence type="ECO:0000256" key="3">
    <source>
        <dbReference type="ARBA" id="ARBA00006001"/>
    </source>
</evidence>
<dbReference type="KEGG" id="mpad:KEF85_03935"/>
<comment type="similarity">
    <text evidence="4 19">In the C-terminal section; belongs to the NnrD/CARKD family.</text>
</comment>
<feature type="binding site" evidence="17">
    <location>
        <position position="428"/>
    </location>
    <ligand>
        <name>AMP</name>
        <dbReference type="ChEBI" id="CHEBI:456215"/>
    </ligand>
</feature>
<evidence type="ECO:0000256" key="19">
    <source>
        <dbReference type="PIRNR" id="PIRNR017184"/>
    </source>
</evidence>
<dbReference type="InterPro" id="IPR029056">
    <property type="entry name" value="Ribokinase-like"/>
</dbReference>
<feature type="binding site" evidence="18">
    <location>
        <position position="140"/>
    </location>
    <ligand>
        <name>(6S)-NADPHX</name>
        <dbReference type="ChEBI" id="CHEBI:64076"/>
    </ligand>
</feature>
<comment type="cofactor">
    <cofactor evidence="18 19">
        <name>K(+)</name>
        <dbReference type="ChEBI" id="CHEBI:29103"/>
    </cofactor>
    <text evidence="18 19">Binds 1 potassium ion per subunit.</text>
</comment>
<feature type="binding site" evidence="17">
    <location>
        <begin position="400"/>
        <end position="404"/>
    </location>
    <ligand>
        <name>AMP</name>
        <dbReference type="ChEBI" id="CHEBI:456215"/>
    </ligand>
</feature>
<evidence type="ECO:0000256" key="5">
    <source>
        <dbReference type="ARBA" id="ARBA00022723"/>
    </source>
</evidence>
<feature type="binding site" evidence="18">
    <location>
        <position position="125"/>
    </location>
    <ligand>
        <name>K(+)</name>
        <dbReference type="ChEBI" id="CHEBI:29103"/>
    </ligand>
</feature>
<accession>A0A975MPY5</accession>
<comment type="caution">
    <text evidence="18">Lacks conserved residue(s) required for the propagation of feature annotation.</text>
</comment>
<comment type="subunit">
    <text evidence="17">Homotetramer.</text>
</comment>
<evidence type="ECO:0000256" key="16">
    <source>
        <dbReference type="ARBA" id="ARBA00049209"/>
    </source>
</evidence>
<gene>
    <name evidence="18" type="primary">nnrE</name>
    <name evidence="17" type="synonym">nnrD</name>
    <name evidence="22" type="ORF">KEF85_03935</name>
</gene>
<keyword evidence="23" id="KW-1185">Reference proteome</keyword>
<evidence type="ECO:0000259" key="20">
    <source>
        <dbReference type="PROSITE" id="PS51383"/>
    </source>
</evidence>
<comment type="catalytic activity">
    <reaction evidence="16 17 19">
        <text>(6S)-NADPHX + ADP = AMP + phosphate + NADPH + H(+)</text>
        <dbReference type="Rhea" id="RHEA:32235"/>
        <dbReference type="ChEBI" id="CHEBI:15378"/>
        <dbReference type="ChEBI" id="CHEBI:43474"/>
        <dbReference type="ChEBI" id="CHEBI:57783"/>
        <dbReference type="ChEBI" id="CHEBI:64076"/>
        <dbReference type="ChEBI" id="CHEBI:456215"/>
        <dbReference type="ChEBI" id="CHEBI:456216"/>
        <dbReference type="EC" id="4.2.1.136"/>
    </reaction>
</comment>
<dbReference type="InterPro" id="IPR036652">
    <property type="entry name" value="YjeF_N_dom_sf"/>
</dbReference>
<evidence type="ECO:0000256" key="7">
    <source>
        <dbReference type="ARBA" id="ARBA00022840"/>
    </source>
</evidence>
<comment type="function">
    <text evidence="18">Catalyzes the epimerization of the S- and R-forms of NAD(P)HX, a damaged form of NAD(P)H that is a result of enzymatic or heat-dependent hydration. This is a prerequisite for the S-specific NAD(P)H-hydrate dehydratase to allow the repair of both epimers of NAD(P)HX.</text>
</comment>
<dbReference type="EC" id="5.1.99.6" evidence="19"/>
<evidence type="ECO:0000256" key="10">
    <source>
        <dbReference type="ARBA" id="ARBA00023027"/>
    </source>
</evidence>
<dbReference type="Proteomes" id="UP000676649">
    <property type="component" value="Chromosome"/>
</dbReference>
<dbReference type="EC" id="4.2.1.136" evidence="19"/>
<evidence type="ECO:0000256" key="12">
    <source>
        <dbReference type="ARBA" id="ARBA00023239"/>
    </source>
</evidence>
<dbReference type="Pfam" id="PF03853">
    <property type="entry name" value="YjeF_N"/>
    <property type="match status" value="1"/>
</dbReference>
<dbReference type="PIRSF" id="PIRSF017184">
    <property type="entry name" value="Nnr"/>
    <property type="match status" value="1"/>
</dbReference>
<keyword evidence="9 18" id="KW-0630">Potassium</keyword>
<keyword evidence="12 17" id="KW-0456">Lyase</keyword>
<dbReference type="GO" id="GO:0005524">
    <property type="term" value="F:ATP binding"/>
    <property type="evidence" value="ECO:0007669"/>
    <property type="project" value="UniProtKB-UniRule"/>
</dbReference>
<dbReference type="HAMAP" id="MF_01966">
    <property type="entry name" value="NADHX_epimerase"/>
    <property type="match status" value="1"/>
</dbReference>
<dbReference type="EMBL" id="CP073754">
    <property type="protein sequence ID" value="QWF71639.1"/>
    <property type="molecule type" value="Genomic_DNA"/>
</dbReference>
<name>A0A975MPY5_9GAMM</name>
<dbReference type="PROSITE" id="PS51383">
    <property type="entry name" value="YJEF_C_3"/>
    <property type="match status" value="1"/>
</dbReference>
<feature type="binding site" evidence="18">
    <location>
        <position position="161"/>
    </location>
    <ligand>
        <name>K(+)</name>
        <dbReference type="ChEBI" id="CHEBI:29103"/>
    </ligand>
</feature>
<keyword evidence="5 18" id="KW-0479">Metal-binding</keyword>
<dbReference type="HAMAP" id="MF_01965">
    <property type="entry name" value="NADHX_dehydratase"/>
    <property type="match status" value="1"/>
</dbReference>
<comment type="catalytic activity">
    <reaction evidence="2 18 19">
        <text>(6R)-NADPHX = (6S)-NADPHX</text>
        <dbReference type="Rhea" id="RHEA:32227"/>
        <dbReference type="ChEBI" id="CHEBI:64076"/>
        <dbReference type="ChEBI" id="CHEBI:64077"/>
        <dbReference type="EC" id="5.1.99.6"/>
    </reaction>
</comment>
<evidence type="ECO:0000256" key="9">
    <source>
        <dbReference type="ARBA" id="ARBA00022958"/>
    </source>
</evidence>
<feature type="binding site" evidence="18">
    <location>
        <position position="63"/>
    </location>
    <ligand>
        <name>K(+)</name>
        <dbReference type="ChEBI" id="CHEBI:29103"/>
    </ligand>
</feature>
<dbReference type="PROSITE" id="PS51385">
    <property type="entry name" value="YJEF_N"/>
    <property type="match status" value="1"/>
</dbReference>
<dbReference type="GO" id="GO:0046496">
    <property type="term" value="P:nicotinamide nucleotide metabolic process"/>
    <property type="evidence" value="ECO:0007669"/>
    <property type="project" value="UniProtKB-UniRule"/>
</dbReference>
<keyword evidence="10 17" id="KW-0520">NAD</keyword>
<reference evidence="22" key="1">
    <citation type="submission" date="2021-04" db="EMBL/GenBank/DDBJ databases">
        <title>Draft genome sequence data of methanotrophic Methylovulum sp. strain S1L and Methylomonas sp. strain S2AM isolated from boreal lake water columns.</title>
        <authorList>
            <person name="Rissanen A.J."/>
            <person name="Mangayil R."/>
            <person name="Svenning M.M."/>
            <person name="Khanongnuch R."/>
        </authorList>
    </citation>
    <scope>NUCLEOTIDE SEQUENCE</scope>
    <source>
        <strain evidence="22">S2AM</strain>
    </source>
</reference>
<evidence type="ECO:0000256" key="8">
    <source>
        <dbReference type="ARBA" id="ARBA00022857"/>
    </source>
</evidence>
<feature type="binding site" evidence="17">
    <location>
        <position position="363"/>
    </location>
    <ligand>
        <name>(6S)-NADPHX</name>
        <dbReference type="ChEBI" id="CHEBI:64076"/>
    </ligand>
</feature>
<evidence type="ECO:0000256" key="17">
    <source>
        <dbReference type="HAMAP-Rule" id="MF_01965"/>
    </source>
</evidence>
<feature type="domain" description="YjeF N-terminal" evidence="21">
    <location>
        <begin position="14"/>
        <end position="215"/>
    </location>
</feature>
<dbReference type="PANTHER" id="PTHR12592:SF0">
    <property type="entry name" value="ATP-DEPENDENT (S)-NAD(P)H-HYDRATE DEHYDRATASE"/>
    <property type="match status" value="1"/>
</dbReference>
<dbReference type="SUPFAM" id="SSF64153">
    <property type="entry name" value="YjeF N-terminal domain-like"/>
    <property type="match status" value="1"/>
</dbReference>
<dbReference type="InterPro" id="IPR004443">
    <property type="entry name" value="YjeF_N_dom"/>
</dbReference>
<evidence type="ECO:0000256" key="2">
    <source>
        <dbReference type="ARBA" id="ARBA00000909"/>
    </source>
</evidence>
<evidence type="ECO:0000256" key="6">
    <source>
        <dbReference type="ARBA" id="ARBA00022741"/>
    </source>
</evidence>
<dbReference type="NCBIfam" id="TIGR00196">
    <property type="entry name" value="yjeF_cterm"/>
    <property type="match status" value="1"/>
</dbReference>
<evidence type="ECO:0000256" key="18">
    <source>
        <dbReference type="HAMAP-Rule" id="MF_01966"/>
    </source>
</evidence>
<evidence type="ECO:0000256" key="1">
    <source>
        <dbReference type="ARBA" id="ARBA00000013"/>
    </source>
</evidence>
<comment type="catalytic activity">
    <reaction evidence="15 17 19">
        <text>(6S)-NADHX + ADP = AMP + phosphate + NADH + H(+)</text>
        <dbReference type="Rhea" id="RHEA:32223"/>
        <dbReference type="ChEBI" id="CHEBI:15378"/>
        <dbReference type="ChEBI" id="CHEBI:43474"/>
        <dbReference type="ChEBI" id="CHEBI:57945"/>
        <dbReference type="ChEBI" id="CHEBI:64074"/>
        <dbReference type="ChEBI" id="CHEBI:456215"/>
        <dbReference type="ChEBI" id="CHEBI:456216"/>
        <dbReference type="EC" id="4.2.1.136"/>
    </reaction>
</comment>
<keyword evidence="11 18" id="KW-0413">Isomerase</keyword>
<comment type="function">
    <text evidence="17">Catalyzes the dehydration of the S-form of NAD(P)HX at the expense of ADP, which is converted to AMP. Together with NAD(P)HX epimerase, which catalyzes the epimerization of the S- and R-forms, the enzyme allows the repair of both epimers of NAD(P)HX, a damaged form of NAD(P)H that is a result of enzymatic or heat-dependent hydration.</text>
</comment>
<keyword evidence="8 17" id="KW-0521">NADP</keyword>
<dbReference type="GO" id="GO:0052856">
    <property type="term" value="F:NAD(P)HX epimerase activity"/>
    <property type="evidence" value="ECO:0007669"/>
    <property type="project" value="UniProtKB-UniRule"/>
</dbReference>
<dbReference type="GO" id="GO:0110051">
    <property type="term" value="P:metabolite repair"/>
    <property type="evidence" value="ECO:0007669"/>
    <property type="project" value="TreeGrafter"/>
</dbReference>
<dbReference type="RefSeq" id="WP_215583421.1">
    <property type="nucleotide sequence ID" value="NZ_CP073754.1"/>
</dbReference>
<evidence type="ECO:0000256" key="11">
    <source>
        <dbReference type="ARBA" id="ARBA00023235"/>
    </source>
</evidence>
<dbReference type="GO" id="GO:0046872">
    <property type="term" value="F:metal ion binding"/>
    <property type="evidence" value="ECO:0007669"/>
    <property type="project" value="UniProtKB-UniRule"/>
</dbReference>
<comment type="similarity">
    <text evidence="17">Belongs to the NnrD/CARKD family.</text>
</comment>
<keyword evidence="7 17" id="KW-0067">ATP-binding</keyword>
<feature type="binding site" evidence="17">
    <location>
        <position position="317"/>
    </location>
    <ligand>
        <name>(6S)-NADPHX</name>
        <dbReference type="ChEBI" id="CHEBI:64076"/>
    </ligand>
</feature>
<comment type="catalytic activity">
    <reaction evidence="1 18 19">
        <text>(6R)-NADHX = (6S)-NADHX</text>
        <dbReference type="Rhea" id="RHEA:32215"/>
        <dbReference type="ChEBI" id="CHEBI:64074"/>
        <dbReference type="ChEBI" id="CHEBI:64075"/>
        <dbReference type="EC" id="5.1.99.6"/>
    </reaction>
</comment>
<comment type="similarity">
    <text evidence="3 19">In the N-terminal section; belongs to the NnrE/AIBP family.</text>
</comment>
<evidence type="ECO:0000256" key="13">
    <source>
        <dbReference type="ARBA" id="ARBA00023268"/>
    </source>
</evidence>
<evidence type="ECO:0000313" key="23">
    <source>
        <dbReference type="Proteomes" id="UP000676649"/>
    </source>
</evidence>
<comment type="cofactor">
    <cofactor evidence="17">
        <name>Mg(2+)</name>
        <dbReference type="ChEBI" id="CHEBI:18420"/>
    </cofactor>
</comment>
<dbReference type="Gene3D" id="3.40.1190.20">
    <property type="match status" value="1"/>
</dbReference>
<dbReference type="SUPFAM" id="SSF53613">
    <property type="entry name" value="Ribokinase-like"/>
    <property type="match status" value="1"/>
</dbReference>
<feature type="binding site" evidence="17">
    <location>
        <position position="256"/>
    </location>
    <ligand>
        <name>(6S)-NADPHX</name>
        <dbReference type="ChEBI" id="CHEBI:64076"/>
    </ligand>
</feature>
<dbReference type="NCBIfam" id="TIGR00197">
    <property type="entry name" value="yjeF_nterm"/>
    <property type="match status" value="1"/>
</dbReference>
<feature type="binding site" evidence="18">
    <location>
        <begin position="129"/>
        <end position="135"/>
    </location>
    <ligand>
        <name>(6S)-NADPHX</name>
        <dbReference type="ChEBI" id="CHEBI:64076"/>
    </ligand>
</feature>
<proteinExistence type="inferred from homology"/>
<evidence type="ECO:0000313" key="22">
    <source>
        <dbReference type="EMBL" id="QWF71639.1"/>
    </source>
</evidence>
<dbReference type="InterPro" id="IPR030677">
    <property type="entry name" value="Nnr"/>
</dbReference>
<dbReference type="AlphaFoldDB" id="A0A975MPY5"/>
<dbReference type="PANTHER" id="PTHR12592">
    <property type="entry name" value="ATP-DEPENDENT (S)-NAD(P)H-HYDRATE DEHYDRATASE FAMILY MEMBER"/>
    <property type="match status" value="1"/>
</dbReference>
<feature type="binding site" evidence="17">
    <location>
        <position position="429"/>
    </location>
    <ligand>
        <name>(6S)-NADPHX</name>
        <dbReference type="ChEBI" id="CHEBI:64076"/>
    </ligand>
</feature>
<protein>
    <recommendedName>
        <fullName evidence="19">Bifunctional NAD(P)H-hydrate repair enzyme</fullName>
    </recommendedName>
    <alternativeName>
        <fullName evidence="19">Nicotinamide nucleotide repair protein</fullName>
    </alternativeName>
    <domain>
        <recommendedName>
            <fullName evidence="19">ADP-dependent (S)-NAD(P)H-hydrate dehydratase</fullName>
            <ecNumber evidence="19">4.2.1.136</ecNumber>
        </recommendedName>
        <alternativeName>
            <fullName evidence="19">ADP-dependent NAD(P)HX dehydratase</fullName>
        </alternativeName>
    </domain>
    <domain>
        <recommendedName>
            <fullName evidence="19">NAD(P)H-hydrate epimerase</fullName>
            <ecNumber evidence="19">5.1.99.6</ecNumber>
        </recommendedName>
    </domain>
</protein>
<keyword evidence="13" id="KW-0511">Multifunctional enzyme</keyword>
<evidence type="ECO:0000256" key="14">
    <source>
        <dbReference type="ARBA" id="ARBA00025153"/>
    </source>
</evidence>
<dbReference type="InterPro" id="IPR000631">
    <property type="entry name" value="CARKD"/>
</dbReference>
<organism evidence="22 23">
    <name type="scientific">Methylomonas paludis</name>
    <dbReference type="NCBI Taxonomy" id="1173101"/>
    <lineage>
        <taxon>Bacteria</taxon>
        <taxon>Pseudomonadati</taxon>
        <taxon>Pseudomonadota</taxon>
        <taxon>Gammaproteobacteria</taxon>
        <taxon>Methylococcales</taxon>
        <taxon>Methylococcaceae</taxon>
        <taxon>Methylomonas</taxon>
    </lineage>
</organism>
<comment type="function">
    <text evidence="14 19">Bifunctional enzyme that catalyzes the epimerization of the S- and R-forms of NAD(P)HX and the dehydration of the S-form of NAD(P)HX at the expense of ADP, which is converted to AMP. This allows the repair of both epimers of NAD(P)HX, a damaged form of NAD(P)H that is a result of enzymatic or heat-dependent hydration.</text>
</comment>
<evidence type="ECO:0000259" key="21">
    <source>
        <dbReference type="PROSITE" id="PS51385"/>
    </source>
</evidence>
<evidence type="ECO:0000256" key="15">
    <source>
        <dbReference type="ARBA" id="ARBA00048238"/>
    </source>
</evidence>
<comment type="similarity">
    <text evidence="18">Belongs to the NnrE/AIBP family.</text>
</comment>
<dbReference type="GO" id="GO:0052855">
    <property type="term" value="F:ADP-dependent NAD(P)H-hydrate dehydratase activity"/>
    <property type="evidence" value="ECO:0007669"/>
    <property type="project" value="UniProtKB-UniRule"/>
</dbReference>
<dbReference type="Gene3D" id="3.40.50.10260">
    <property type="entry name" value="YjeF N-terminal domain"/>
    <property type="match status" value="1"/>
</dbReference>
<dbReference type="CDD" id="cd01171">
    <property type="entry name" value="YXKO-related"/>
    <property type="match status" value="1"/>
</dbReference>
<feature type="binding site" evidence="18">
    <location>
        <position position="158"/>
    </location>
    <ligand>
        <name>(6S)-NADPHX</name>
        <dbReference type="ChEBI" id="CHEBI:64076"/>
    </ligand>
</feature>
<evidence type="ECO:0000256" key="4">
    <source>
        <dbReference type="ARBA" id="ARBA00009524"/>
    </source>
</evidence>